<name>L1J8D1_GUITC</name>
<dbReference type="PROSITE" id="PS50053">
    <property type="entry name" value="UBIQUITIN_2"/>
    <property type="match status" value="1"/>
</dbReference>
<dbReference type="KEGG" id="gtt:GUITHDRAFT_87252"/>
<proteinExistence type="predicted"/>
<dbReference type="OrthoDB" id="442921at2759"/>
<sequence length="99" mass="11197">MADGEKKPPVKGEDGGEGSEHINLKVKGQDGNVVHFKIKRKTPLKKLMEAYCSRQSLQMDQIRFLFDGQRLRENQTPEELDMEDDDAIDAMLHQIGGTL</sequence>
<organism evidence="3">
    <name type="scientific">Guillardia theta (strain CCMP2712)</name>
    <name type="common">Cryptophyte</name>
    <dbReference type="NCBI Taxonomy" id="905079"/>
    <lineage>
        <taxon>Eukaryota</taxon>
        <taxon>Cryptophyceae</taxon>
        <taxon>Pyrenomonadales</taxon>
        <taxon>Geminigeraceae</taxon>
        <taxon>Guillardia</taxon>
    </lineage>
</organism>
<evidence type="ECO:0000313" key="3">
    <source>
        <dbReference type="EMBL" id="EKX44776.1"/>
    </source>
</evidence>
<dbReference type="InterPro" id="IPR000626">
    <property type="entry name" value="Ubiquitin-like_dom"/>
</dbReference>
<dbReference type="InterPro" id="IPR022617">
    <property type="entry name" value="Rad60/SUMO-like_dom"/>
</dbReference>
<accession>L1J8D1</accession>
<evidence type="ECO:0000313" key="4">
    <source>
        <dbReference type="EnsemblProtists" id="EKX44776"/>
    </source>
</evidence>
<feature type="compositionally biased region" description="Basic and acidic residues" evidence="1">
    <location>
        <begin position="1"/>
        <end position="23"/>
    </location>
</feature>
<evidence type="ECO:0000256" key="1">
    <source>
        <dbReference type="SAM" id="MobiDB-lite"/>
    </source>
</evidence>
<protein>
    <recommendedName>
        <fullName evidence="2">Ubiquitin-like domain-containing protein</fullName>
    </recommendedName>
</protein>
<evidence type="ECO:0000313" key="5">
    <source>
        <dbReference type="Proteomes" id="UP000011087"/>
    </source>
</evidence>
<dbReference type="InterPro" id="IPR029071">
    <property type="entry name" value="Ubiquitin-like_domsf"/>
</dbReference>
<dbReference type="HOGENOM" id="CLU_148322_2_1_1"/>
<dbReference type="eggNOG" id="KOG1769">
    <property type="taxonomic scope" value="Eukaryota"/>
</dbReference>
<dbReference type="SUPFAM" id="SSF54236">
    <property type="entry name" value="Ubiquitin-like"/>
    <property type="match status" value="1"/>
</dbReference>
<reference evidence="3 5" key="1">
    <citation type="journal article" date="2012" name="Nature">
        <title>Algal genomes reveal evolutionary mosaicism and the fate of nucleomorphs.</title>
        <authorList>
            <consortium name="DOE Joint Genome Institute"/>
            <person name="Curtis B.A."/>
            <person name="Tanifuji G."/>
            <person name="Burki F."/>
            <person name="Gruber A."/>
            <person name="Irimia M."/>
            <person name="Maruyama S."/>
            <person name="Arias M.C."/>
            <person name="Ball S.G."/>
            <person name="Gile G.H."/>
            <person name="Hirakawa Y."/>
            <person name="Hopkins J.F."/>
            <person name="Kuo A."/>
            <person name="Rensing S.A."/>
            <person name="Schmutz J."/>
            <person name="Symeonidi A."/>
            <person name="Elias M."/>
            <person name="Eveleigh R.J."/>
            <person name="Herman E.K."/>
            <person name="Klute M.J."/>
            <person name="Nakayama T."/>
            <person name="Obornik M."/>
            <person name="Reyes-Prieto A."/>
            <person name="Armbrust E.V."/>
            <person name="Aves S.J."/>
            <person name="Beiko R.G."/>
            <person name="Coutinho P."/>
            <person name="Dacks J.B."/>
            <person name="Durnford D.G."/>
            <person name="Fast N.M."/>
            <person name="Green B.R."/>
            <person name="Grisdale C.J."/>
            <person name="Hempel F."/>
            <person name="Henrissat B."/>
            <person name="Hoppner M.P."/>
            <person name="Ishida K."/>
            <person name="Kim E."/>
            <person name="Koreny L."/>
            <person name="Kroth P.G."/>
            <person name="Liu Y."/>
            <person name="Malik S.B."/>
            <person name="Maier U.G."/>
            <person name="McRose D."/>
            <person name="Mock T."/>
            <person name="Neilson J.A."/>
            <person name="Onodera N.T."/>
            <person name="Poole A.M."/>
            <person name="Pritham E.J."/>
            <person name="Richards T.A."/>
            <person name="Rocap G."/>
            <person name="Roy S.W."/>
            <person name="Sarai C."/>
            <person name="Schaack S."/>
            <person name="Shirato S."/>
            <person name="Slamovits C.H."/>
            <person name="Spencer D.F."/>
            <person name="Suzuki S."/>
            <person name="Worden A.Z."/>
            <person name="Zauner S."/>
            <person name="Barry K."/>
            <person name="Bell C."/>
            <person name="Bharti A.K."/>
            <person name="Crow J.A."/>
            <person name="Grimwood J."/>
            <person name="Kramer R."/>
            <person name="Lindquist E."/>
            <person name="Lucas S."/>
            <person name="Salamov A."/>
            <person name="McFadden G.I."/>
            <person name="Lane C.E."/>
            <person name="Keeling P.J."/>
            <person name="Gray M.W."/>
            <person name="Grigoriev I.V."/>
            <person name="Archibald J.M."/>
        </authorList>
    </citation>
    <scope>NUCLEOTIDE SEQUENCE</scope>
    <source>
        <strain evidence="3 5">CCMP2712</strain>
    </source>
</reference>
<dbReference type="CDD" id="cd16116">
    <property type="entry name" value="Ubl_Smt3_like"/>
    <property type="match status" value="1"/>
</dbReference>
<dbReference type="EnsemblProtists" id="EKX44776">
    <property type="protein sequence ID" value="EKX44776"/>
    <property type="gene ID" value="GUITHDRAFT_87252"/>
</dbReference>
<dbReference type="RefSeq" id="XP_005831756.1">
    <property type="nucleotide sequence ID" value="XM_005831699.1"/>
</dbReference>
<feature type="domain" description="Ubiquitin-like" evidence="2">
    <location>
        <begin position="22"/>
        <end position="97"/>
    </location>
</feature>
<reference evidence="4" key="3">
    <citation type="submission" date="2016-03" db="UniProtKB">
        <authorList>
            <consortium name="EnsemblProtists"/>
        </authorList>
    </citation>
    <scope>IDENTIFICATION</scope>
</reference>
<dbReference type="Gene3D" id="3.10.20.90">
    <property type="entry name" value="Phosphatidylinositol 3-kinase Catalytic Subunit, Chain A, domain 1"/>
    <property type="match status" value="1"/>
</dbReference>
<dbReference type="SMART" id="SM00213">
    <property type="entry name" value="UBQ"/>
    <property type="match status" value="1"/>
</dbReference>
<dbReference type="PaxDb" id="55529-EKX44776"/>
<dbReference type="FunFam" id="3.10.20.90:FF:000208">
    <property type="entry name" value="Small ubiquitin-related modifier"/>
    <property type="match status" value="1"/>
</dbReference>
<dbReference type="STRING" id="905079.L1J8D1"/>
<dbReference type="OMA" id="MKIYCAR"/>
<dbReference type="PANTHER" id="PTHR10562">
    <property type="entry name" value="SMALL UBIQUITIN-RELATED MODIFIER"/>
    <property type="match status" value="1"/>
</dbReference>
<dbReference type="Proteomes" id="UP000011087">
    <property type="component" value="Unassembled WGS sequence"/>
</dbReference>
<feature type="region of interest" description="Disordered" evidence="1">
    <location>
        <begin position="1"/>
        <end position="26"/>
    </location>
</feature>
<dbReference type="GeneID" id="17301551"/>
<reference evidence="5" key="2">
    <citation type="submission" date="2012-11" db="EMBL/GenBank/DDBJ databases">
        <authorList>
            <person name="Kuo A."/>
            <person name="Curtis B.A."/>
            <person name="Tanifuji G."/>
            <person name="Burki F."/>
            <person name="Gruber A."/>
            <person name="Irimia M."/>
            <person name="Maruyama S."/>
            <person name="Arias M.C."/>
            <person name="Ball S.G."/>
            <person name="Gile G.H."/>
            <person name="Hirakawa Y."/>
            <person name="Hopkins J.F."/>
            <person name="Rensing S.A."/>
            <person name="Schmutz J."/>
            <person name="Symeonidi A."/>
            <person name="Elias M."/>
            <person name="Eveleigh R.J."/>
            <person name="Herman E.K."/>
            <person name="Klute M.J."/>
            <person name="Nakayama T."/>
            <person name="Obornik M."/>
            <person name="Reyes-Prieto A."/>
            <person name="Armbrust E.V."/>
            <person name="Aves S.J."/>
            <person name="Beiko R.G."/>
            <person name="Coutinho P."/>
            <person name="Dacks J.B."/>
            <person name="Durnford D.G."/>
            <person name="Fast N.M."/>
            <person name="Green B.R."/>
            <person name="Grisdale C."/>
            <person name="Hempe F."/>
            <person name="Henrissat B."/>
            <person name="Hoppner M.P."/>
            <person name="Ishida K.-I."/>
            <person name="Kim E."/>
            <person name="Koreny L."/>
            <person name="Kroth P.G."/>
            <person name="Liu Y."/>
            <person name="Malik S.-B."/>
            <person name="Maier U.G."/>
            <person name="McRose D."/>
            <person name="Mock T."/>
            <person name="Neilson J.A."/>
            <person name="Onodera N.T."/>
            <person name="Poole A.M."/>
            <person name="Pritham E.J."/>
            <person name="Richards T.A."/>
            <person name="Rocap G."/>
            <person name="Roy S.W."/>
            <person name="Sarai C."/>
            <person name="Schaack S."/>
            <person name="Shirato S."/>
            <person name="Slamovits C.H."/>
            <person name="Spencer D.F."/>
            <person name="Suzuki S."/>
            <person name="Worden A.Z."/>
            <person name="Zauner S."/>
            <person name="Barry K."/>
            <person name="Bell C."/>
            <person name="Bharti A.K."/>
            <person name="Crow J.A."/>
            <person name="Grimwood J."/>
            <person name="Kramer R."/>
            <person name="Lindquist E."/>
            <person name="Lucas S."/>
            <person name="Salamov A."/>
            <person name="McFadden G.I."/>
            <person name="Lane C.E."/>
            <person name="Keeling P.J."/>
            <person name="Gray M.W."/>
            <person name="Grigoriev I.V."/>
            <person name="Archibald J.M."/>
        </authorList>
    </citation>
    <scope>NUCLEOTIDE SEQUENCE</scope>
    <source>
        <strain evidence="5">CCMP2712</strain>
    </source>
</reference>
<dbReference type="EMBL" id="JH993002">
    <property type="protein sequence ID" value="EKX44776.1"/>
    <property type="molecule type" value="Genomic_DNA"/>
</dbReference>
<gene>
    <name evidence="3" type="ORF">GUITHDRAFT_87252</name>
</gene>
<evidence type="ECO:0000259" key="2">
    <source>
        <dbReference type="PROSITE" id="PS50053"/>
    </source>
</evidence>
<dbReference type="Pfam" id="PF11976">
    <property type="entry name" value="Rad60-SLD"/>
    <property type="match status" value="1"/>
</dbReference>
<dbReference type="AlphaFoldDB" id="L1J8D1"/>
<keyword evidence="5" id="KW-1185">Reference proteome</keyword>